<keyword evidence="5 6" id="KW-0520">NAD</keyword>
<dbReference type="AlphaFoldDB" id="A0A1F6APM4"/>
<dbReference type="GO" id="GO:0008795">
    <property type="term" value="F:NAD+ synthase activity"/>
    <property type="evidence" value="ECO:0007669"/>
    <property type="project" value="UniProtKB-EC"/>
</dbReference>
<evidence type="ECO:0000259" key="8">
    <source>
        <dbReference type="Pfam" id="PF02540"/>
    </source>
</evidence>
<dbReference type="GO" id="GO:0005737">
    <property type="term" value="C:cytoplasm"/>
    <property type="evidence" value="ECO:0007669"/>
    <property type="project" value="InterPro"/>
</dbReference>
<accession>A0A1F6APM4</accession>
<evidence type="ECO:0000256" key="3">
    <source>
        <dbReference type="ARBA" id="ARBA00022741"/>
    </source>
</evidence>
<comment type="similarity">
    <text evidence="6">Belongs to the NAD synthetase family.</text>
</comment>
<evidence type="ECO:0000313" key="9">
    <source>
        <dbReference type="EMBL" id="OGG26443.1"/>
    </source>
</evidence>
<evidence type="ECO:0000256" key="2">
    <source>
        <dbReference type="ARBA" id="ARBA00022598"/>
    </source>
</evidence>
<dbReference type="SUPFAM" id="SSF52402">
    <property type="entry name" value="Adenine nucleotide alpha hydrolases-like"/>
    <property type="match status" value="1"/>
</dbReference>
<evidence type="ECO:0000313" key="10">
    <source>
        <dbReference type="Proteomes" id="UP000176609"/>
    </source>
</evidence>
<dbReference type="InterPro" id="IPR014729">
    <property type="entry name" value="Rossmann-like_a/b/a_fold"/>
</dbReference>
<name>A0A1F6APM4_9BACT</name>
<keyword evidence="2 6" id="KW-0436">Ligase</keyword>
<dbReference type="Proteomes" id="UP000176609">
    <property type="component" value="Unassembled WGS sequence"/>
</dbReference>
<sequence>MIVDLSINPSKISDDIVKFIRQTVTGAGFSKVIVGLSGGIDSAVSCSLAVSALEKENVYVALLPYGDLDKEGIGHAKLLIDFLKIPSSSVHLIDIKPLLDQIAKIDPGMDDLRKGNIMSRMRMILLFDLAKKYKALVLGTENKTEHLLGYFTRFGDSASDIEPIRHLYKTQVRKLAKYLKIPEKIIKKTPTAGLWQGQTDEREFGFSYGEADQILLLYLDQKKNVEEIVNKGIKLEQVEKVVKRLKANEFKHR</sequence>
<dbReference type="InterPro" id="IPR022310">
    <property type="entry name" value="NAD/GMP_synthase"/>
</dbReference>
<comment type="caution">
    <text evidence="9">The sequence shown here is derived from an EMBL/GenBank/DDBJ whole genome shotgun (WGS) entry which is preliminary data.</text>
</comment>
<dbReference type="GO" id="GO:0009435">
    <property type="term" value="P:NAD+ biosynthetic process"/>
    <property type="evidence" value="ECO:0007669"/>
    <property type="project" value="UniProtKB-UniPathway"/>
</dbReference>
<dbReference type="Gene3D" id="3.40.50.620">
    <property type="entry name" value="HUPs"/>
    <property type="match status" value="1"/>
</dbReference>
<gene>
    <name evidence="9" type="ORF">A2960_06215</name>
</gene>
<dbReference type="Pfam" id="PF02540">
    <property type="entry name" value="NAD_synthase"/>
    <property type="match status" value="1"/>
</dbReference>
<dbReference type="PANTHER" id="PTHR23090">
    <property type="entry name" value="NH 3 /GLUTAMINE-DEPENDENT NAD + SYNTHETASE"/>
    <property type="match status" value="1"/>
</dbReference>
<protein>
    <recommendedName>
        <fullName evidence="7">NH(3)-dependent NAD(+) synthetase</fullName>
        <ecNumber evidence="7">6.3.1.5</ecNumber>
    </recommendedName>
</protein>
<dbReference type="NCBIfam" id="NF010587">
    <property type="entry name" value="PRK13980.1"/>
    <property type="match status" value="1"/>
</dbReference>
<dbReference type="UniPathway" id="UPA00253"/>
<evidence type="ECO:0000256" key="4">
    <source>
        <dbReference type="ARBA" id="ARBA00022840"/>
    </source>
</evidence>
<dbReference type="CDD" id="cd00553">
    <property type="entry name" value="NAD_synthase"/>
    <property type="match status" value="1"/>
</dbReference>
<evidence type="ECO:0000256" key="7">
    <source>
        <dbReference type="RuleBase" id="RU003812"/>
    </source>
</evidence>
<evidence type="ECO:0000256" key="5">
    <source>
        <dbReference type="ARBA" id="ARBA00023027"/>
    </source>
</evidence>
<keyword evidence="3 6" id="KW-0547">Nucleotide-binding</keyword>
<dbReference type="EC" id="6.3.1.5" evidence="7"/>
<dbReference type="GO" id="GO:0005524">
    <property type="term" value="F:ATP binding"/>
    <property type="evidence" value="ECO:0007669"/>
    <property type="project" value="UniProtKB-KW"/>
</dbReference>
<dbReference type="PANTHER" id="PTHR23090:SF9">
    <property type="entry name" value="GLUTAMINE-DEPENDENT NAD(+) SYNTHETASE"/>
    <property type="match status" value="1"/>
</dbReference>
<proteinExistence type="inferred from homology"/>
<feature type="domain" description="NAD/GMP synthase" evidence="8">
    <location>
        <begin position="14"/>
        <end position="252"/>
    </location>
</feature>
<comment type="pathway">
    <text evidence="1">Cofactor biosynthesis; NAD(+) biosynthesis.</text>
</comment>
<dbReference type="NCBIfam" id="TIGR00552">
    <property type="entry name" value="nadE"/>
    <property type="match status" value="1"/>
</dbReference>
<dbReference type="GO" id="GO:0003952">
    <property type="term" value="F:NAD+ synthase (glutamine-hydrolyzing) activity"/>
    <property type="evidence" value="ECO:0007669"/>
    <property type="project" value="InterPro"/>
</dbReference>
<reference evidence="9 10" key="1">
    <citation type="journal article" date="2016" name="Nat. Commun.">
        <title>Thousands of microbial genomes shed light on interconnected biogeochemical processes in an aquifer system.</title>
        <authorList>
            <person name="Anantharaman K."/>
            <person name="Brown C.T."/>
            <person name="Hug L.A."/>
            <person name="Sharon I."/>
            <person name="Castelle C.J."/>
            <person name="Probst A.J."/>
            <person name="Thomas B.C."/>
            <person name="Singh A."/>
            <person name="Wilkins M.J."/>
            <person name="Karaoz U."/>
            <person name="Brodie E.L."/>
            <person name="Williams K.H."/>
            <person name="Hubbard S.S."/>
            <person name="Banfield J.F."/>
        </authorList>
    </citation>
    <scope>NUCLEOTIDE SEQUENCE [LARGE SCALE GENOMIC DNA]</scope>
</reference>
<evidence type="ECO:0000256" key="1">
    <source>
        <dbReference type="ARBA" id="ARBA00004790"/>
    </source>
</evidence>
<dbReference type="EMBL" id="MFJR01000009">
    <property type="protein sequence ID" value="OGG26443.1"/>
    <property type="molecule type" value="Genomic_DNA"/>
</dbReference>
<dbReference type="FunFam" id="3.40.50.620:FF:000106">
    <property type="entry name" value="Glutamine-dependent NAD(+) synthetase"/>
    <property type="match status" value="1"/>
</dbReference>
<dbReference type="InterPro" id="IPR003694">
    <property type="entry name" value="NAD_synthase"/>
</dbReference>
<evidence type="ECO:0000256" key="6">
    <source>
        <dbReference type="RuleBase" id="RU003811"/>
    </source>
</evidence>
<comment type="catalytic activity">
    <reaction evidence="7">
        <text>deamido-NAD(+) + NH4(+) + ATP = AMP + diphosphate + NAD(+) + H(+)</text>
        <dbReference type="Rhea" id="RHEA:21188"/>
        <dbReference type="ChEBI" id="CHEBI:15378"/>
        <dbReference type="ChEBI" id="CHEBI:28938"/>
        <dbReference type="ChEBI" id="CHEBI:30616"/>
        <dbReference type="ChEBI" id="CHEBI:33019"/>
        <dbReference type="ChEBI" id="CHEBI:57540"/>
        <dbReference type="ChEBI" id="CHEBI:58437"/>
        <dbReference type="ChEBI" id="CHEBI:456215"/>
        <dbReference type="EC" id="6.3.1.5"/>
    </reaction>
</comment>
<organism evidence="9 10">
    <name type="scientific">Candidatus Gottesmanbacteria bacterium RIFCSPLOWO2_01_FULL_39_12b</name>
    <dbReference type="NCBI Taxonomy" id="1798388"/>
    <lineage>
        <taxon>Bacteria</taxon>
        <taxon>Candidatus Gottesmaniibacteriota</taxon>
    </lineage>
</organism>
<dbReference type="GO" id="GO:0004359">
    <property type="term" value="F:glutaminase activity"/>
    <property type="evidence" value="ECO:0007669"/>
    <property type="project" value="InterPro"/>
</dbReference>
<keyword evidence="4 6" id="KW-0067">ATP-binding</keyword>